<evidence type="ECO:0000313" key="9">
    <source>
        <dbReference type="Proteomes" id="UP000054304"/>
    </source>
</evidence>
<dbReference type="InterPro" id="IPR018240">
    <property type="entry name" value="Clathrin_mu_CS"/>
</dbReference>
<dbReference type="PROSITE" id="PS51072">
    <property type="entry name" value="MHD"/>
    <property type="match status" value="1"/>
</dbReference>
<organism evidence="8 9">
    <name type="scientific">Lachancea lanzarotensis</name>
    <dbReference type="NCBI Taxonomy" id="1245769"/>
    <lineage>
        <taxon>Eukaryota</taxon>
        <taxon>Fungi</taxon>
        <taxon>Dikarya</taxon>
        <taxon>Ascomycota</taxon>
        <taxon>Saccharomycotina</taxon>
        <taxon>Saccharomycetes</taxon>
        <taxon>Saccharomycetales</taxon>
        <taxon>Saccharomycetaceae</taxon>
        <taxon>Lachancea</taxon>
    </lineage>
</organism>
<dbReference type="EMBL" id="LN736361">
    <property type="protein sequence ID" value="CEP60879.1"/>
    <property type="molecule type" value="Genomic_DNA"/>
</dbReference>
<keyword evidence="5" id="KW-0968">Cytoplasmic vesicle</keyword>
<evidence type="ECO:0000256" key="6">
    <source>
        <dbReference type="PIRNR" id="PIRNR005992"/>
    </source>
</evidence>
<dbReference type="Pfam" id="PF00928">
    <property type="entry name" value="Adap_comp_sub"/>
    <property type="match status" value="1"/>
</dbReference>
<dbReference type="InterPro" id="IPR028565">
    <property type="entry name" value="MHD"/>
</dbReference>
<protein>
    <submittedName>
        <fullName evidence="8">LALA0S02e01728g1_1</fullName>
    </submittedName>
</protein>
<gene>
    <name evidence="8" type="ORF">LALA0_S02e01728g</name>
</gene>
<evidence type="ECO:0000256" key="1">
    <source>
        <dbReference type="ARBA" id="ARBA00004156"/>
    </source>
</evidence>
<comment type="similarity">
    <text evidence="6">Belongs to the adaptor complexes medium subunit family.</text>
</comment>
<dbReference type="STRING" id="1245769.A0A0C7MZ50"/>
<reference evidence="8 9" key="1">
    <citation type="submission" date="2014-12" db="EMBL/GenBank/DDBJ databases">
        <authorList>
            <person name="Neuveglise Cecile"/>
        </authorList>
    </citation>
    <scope>NUCLEOTIDE SEQUENCE [LARGE SCALE GENOMIC DNA]</scope>
    <source>
        <strain evidence="8 9">CBS 12615</strain>
    </source>
</reference>
<dbReference type="InterPro" id="IPR036168">
    <property type="entry name" value="AP2_Mu_C_sf"/>
</dbReference>
<dbReference type="SUPFAM" id="SSF64356">
    <property type="entry name" value="SNARE-like"/>
    <property type="match status" value="1"/>
</dbReference>
<evidence type="ECO:0000259" key="7">
    <source>
        <dbReference type="PROSITE" id="PS51072"/>
    </source>
</evidence>
<sequence length="469" mass="52263">MFLAFYITNLNHALVFQFLLNHDSPSFKALWAKMQTVAPEDASGHSWFKADLGKDLQVYKTKSRSSDLLYWCLVTRQPNPLEPITFLETFESTLLNYFDKEKLPISKLVNNQDRIALLLNSMVDANEPATIDLNKLKEIVPSREDLSKVLSSTASTLSNRIQTRDALQSKNSGMLPGIGISVRSTDHQAVPWRTPGVKHSNNELYVDMIERIHVVLQKNKKANRFNVVRAVLEGSVDLRSQLTGDPLIALNLDLAGHDLGIPALHECCEAHLNTQELNELHFVPPDGTFRLMQYTIDLETSTTRSKVLSNIGLVSVHYDTGLGSMADEFEIRVNVASSQHSKHVEDLDIFVTFGALSTSVTQGAAPACKLNVLRNTHGHFENSIDNVSGHWIFDKETQTGTLPILRGCLEHATPSQMESLMLIVSYSNKGELPSGIRVQSVNILSGMPRNITPFKGVKYQAKTGDFQLR</sequence>
<comment type="subcellular location">
    <subcellularLocation>
        <location evidence="1">Cytoplasmic vesicle membrane</location>
    </subcellularLocation>
</comment>
<dbReference type="GO" id="GO:0030659">
    <property type="term" value="C:cytoplasmic vesicle membrane"/>
    <property type="evidence" value="ECO:0007669"/>
    <property type="project" value="UniProtKB-SubCell"/>
</dbReference>
<dbReference type="InterPro" id="IPR001392">
    <property type="entry name" value="Clathrin_mu"/>
</dbReference>
<accession>A0A0C7MZ50</accession>
<dbReference type="Gene3D" id="2.60.40.1170">
    <property type="entry name" value="Mu homology domain, subdomain B"/>
    <property type="match status" value="2"/>
</dbReference>
<dbReference type="GO" id="GO:0006896">
    <property type="term" value="P:Golgi to vacuole transport"/>
    <property type="evidence" value="ECO:0007669"/>
    <property type="project" value="EnsemblFungi"/>
</dbReference>
<evidence type="ECO:0000256" key="3">
    <source>
        <dbReference type="ARBA" id="ARBA00022927"/>
    </source>
</evidence>
<dbReference type="AlphaFoldDB" id="A0A0C7MZ50"/>
<dbReference type="HOGENOM" id="CLU_026449_0_0_1"/>
<keyword evidence="4" id="KW-0472">Membrane</keyword>
<proteinExistence type="inferred from homology"/>
<dbReference type="OrthoDB" id="870at2759"/>
<dbReference type="GO" id="GO:0006623">
    <property type="term" value="P:protein targeting to vacuole"/>
    <property type="evidence" value="ECO:0007669"/>
    <property type="project" value="EnsemblFungi"/>
</dbReference>
<evidence type="ECO:0000313" key="8">
    <source>
        <dbReference type="EMBL" id="CEP60879.1"/>
    </source>
</evidence>
<dbReference type="PANTHER" id="PTHR10529">
    <property type="entry name" value="AP COMPLEX SUBUNIT MU"/>
    <property type="match status" value="1"/>
</dbReference>
<dbReference type="PIRSF" id="PIRSF005992">
    <property type="entry name" value="Clathrin_mu"/>
    <property type="match status" value="1"/>
</dbReference>
<evidence type="ECO:0000256" key="5">
    <source>
        <dbReference type="ARBA" id="ARBA00023329"/>
    </source>
</evidence>
<dbReference type="SUPFAM" id="SSF49447">
    <property type="entry name" value="Second domain of Mu2 adaptin subunit (ap50) of ap2 adaptor"/>
    <property type="match status" value="1"/>
</dbReference>
<evidence type="ECO:0000256" key="2">
    <source>
        <dbReference type="ARBA" id="ARBA00022448"/>
    </source>
</evidence>
<dbReference type="CDD" id="cd09252">
    <property type="entry name" value="AP-3_Mu3_Cterm"/>
    <property type="match status" value="1"/>
</dbReference>
<dbReference type="InterPro" id="IPR050431">
    <property type="entry name" value="Adaptor_comp_med_subunit"/>
</dbReference>
<dbReference type="Gene3D" id="3.30.450.60">
    <property type="match status" value="1"/>
</dbReference>
<keyword evidence="3 6" id="KW-0653">Protein transport</keyword>
<dbReference type="GO" id="GO:0030123">
    <property type="term" value="C:AP-3 adaptor complex"/>
    <property type="evidence" value="ECO:0007669"/>
    <property type="project" value="EnsemblFungi"/>
</dbReference>
<dbReference type="InterPro" id="IPR011012">
    <property type="entry name" value="Longin-like_dom_sf"/>
</dbReference>
<feature type="domain" description="MHD" evidence="7">
    <location>
        <begin position="201"/>
        <end position="469"/>
    </location>
</feature>
<evidence type="ECO:0000256" key="4">
    <source>
        <dbReference type="ARBA" id="ARBA00023136"/>
    </source>
</evidence>
<dbReference type="GeneID" id="34684289"/>
<dbReference type="GO" id="GO:0030131">
    <property type="term" value="C:clathrin adaptor complex"/>
    <property type="evidence" value="ECO:0007669"/>
    <property type="project" value="UniProtKB-UniRule"/>
</dbReference>
<dbReference type="RefSeq" id="XP_022627118.1">
    <property type="nucleotide sequence ID" value="XM_022773608.1"/>
</dbReference>
<keyword evidence="9" id="KW-1185">Reference proteome</keyword>
<dbReference type="PROSITE" id="PS00990">
    <property type="entry name" value="CLAT_ADAPTOR_M_1"/>
    <property type="match status" value="1"/>
</dbReference>
<name>A0A0C7MZ50_9SACH</name>
<dbReference type="Proteomes" id="UP000054304">
    <property type="component" value="Unassembled WGS sequence"/>
</dbReference>
<keyword evidence="2 6" id="KW-0813">Transport</keyword>